<accession>A0A8X6RVG6</accession>
<gene>
    <name evidence="1" type="ORF">TNCV_4908841</name>
</gene>
<proteinExistence type="predicted"/>
<evidence type="ECO:0000313" key="2">
    <source>
        <dbReference type="Proteomes" id="UP000887159"/>
    </source>
</evidence>
<dbReference type="AlphaFoldDB" id="A0A8X6RVG6"/>
<reference evidence="1" key="1">
    <citation type="submission" date="2020-08" db="EMBL/GenBank/DDBJ databases">
        <title>Multicomponent nature underlies the extraordinary mechanical properties of spider dragline silk.</title>
        <authorList>
            <person name="Kono N."/>
            <person name="Nakamura H."/>
            <person name="Mori M."/>
            <person name="Yoshida Y."/>
            <person name="Ohtoshi R."/>
            <person name="Malay A.D."/>
            <person name="Moran D.A.P."/>
            <person name="Tomita M."/>
            <person name="Numata K."/>
            <person name="Arakawa K."/>
        </authorList>
    </citation>
    <scope>NUCLEOTIDE SEQUENCE</scope>
</reference>
<comment type="caution">
    <text evidence="1">The sequence shown here is derived from an EMBL/GenBank/DDBJ whole genome shotgun (WGS) entry which is preliminary data.</text>
</comment>
<organism evidence="1 2">
    <name type="scientific">Trichonephila clavipes</name>
    <name type="common">Golden silk orbweaver</name>
    <name type="synonym">Nephila clavipes</name>
    <dbReference type="NCBI Taxonomy" id="2585209"/>
    <lineage>
        <taxon>Eukaryota</taxon>
        <taxon>Metazoa</taxon>
        <taxon>Ecdysozoa</taxon>
        <taxon>Arthropoda</taxon>
        <taxon>Chelicerata</taxon>
        <taxon>Arachnida</taxon>
        <taxon>Araneae</taxon>
        <taxon>Araneomorphae</taxon>
        <taxon>Entelegynae</taxon>
        <taxon>Araneoidea</taxon>
        <taxon>Nephilidae</taxon>
        <taxon>Trichonephila</taxon>
    </lineage>
</organism>
<evidence type="ECO:0000313" key="1">
    <source>
        <dbReference type="EMBL" id="GFX98241.1"/>
    </source>
</evidence>
<protein>
    <submittedName>
        <fullName evidence="1">Uncharacterized protein</fullName>
    </submittedName>
</protein>
<dbReference type="EMBL" id="BMAU01021201">
    <property type="protein sequence ID" value="GFX98241.1"/>
    <property type="molecule type" value="Genomic_DNA"/>
</dbReference>
<name>A0A8X6RVG6_TRICX</name>
<keyword evidence="2" id="KW-1185">Reference proteome</keyword>
<sequence length="114" mass="13141">MLTSLSDVLNSGKLTVVSGWLGVKKTYNVDLVTMGLAMFSDESRFSLHSDSRRTIIWRNPGTLNHQDNNIERQSYSGAGLLIWEESYWTPEQICMLKPEPWQVKFIGISFYYNM</sequence>
<dbReference type="Proteomes" id="UP000887159">
    <property type="component" value="Unassembled WGS sequence"/>
</dbReference>